<comment type="caution">
    <text evidence="8">The sequence shown here is derived from an EMBL/GenBank/DDBJ whole genome shotgun (WGS) entry which is preliminary data.</text>
</comment>
<dbReference type="InterPro" id="IPR018298">
    <property type="entry name" value="Adrenodoxin_Fe-S_BS"/>
</dbReference>
<dbReference type="PANTHER" id="PTHR23426:SF65">
    <property type="entry name" value="FERREDOXIN-2, MITOCHONDRIAL"/>
    <property type="match status" value="1"/>
</dbReference>
<reference evidence="8 9" key="1">
    <citation type="submission" date="2023-10" db="EMBL/GenBank/DDBJ databases">
        <title>Development of a sustainable strategy for remediation of hydrocarbon-contaminated territories based on the waste exchange concept.</title>
        <authorList>
            <person name="Krivoruchko A."/>
        </authorList>
    </citation>
    <scope>NUCLEOTIDE SEQUENCE [LARGE SCALE GENOMIC DNA]</scope>
    <source>
        <strain evidence="8 9">IEGM 1203</strain>
    </source>
</reference>
<evidence type="ECO:0000313" key="8">
    <source>
        <dbReference type="EMBL" id="MDV6271457.1"/>
    </source>
</evidence>
<evidence type="ECO:0000259" key="7">
    <source>
        <dbReference type="PROSITE" id="PS51085"/>
    </source>
</evidence>
<dbReference type="PROSITE" id="PS00814">
    <property type="entry name" value="ADX"/>
    <property type="match status" value="1"/>
</dbReference>
<dbReference type="PANTHER" id="PTHR23426">
    <property type="entry name" value="FERREDOXIN/ADRENODOXIN"/>
    <property type="match status" value="1"/>
</dbReference>
<dbReference type="PRINTS" id="PR00355">
    <property type="entry name" value="ADRENODOXIN"/>
</dbReference>
<evidence type="ECO:0000256" key="3">
    <source>
        <dbReference type="ARBA" id="ARBA00022723"/>
    </source>
</evidence>
<dbReference type="Pfam" id="PF00111">
    <property type="entry name" value="Fer2"/>
    <property type="match status" value="1"/>
</dbReference>
<dbReference type="CDD" id="cd00207">
    <property type="entry name" value="fer2"/>
    <property type="match status" value="1"/>
</dbReference>
<keyword evidence="9" id="KW-1185">Reference proteome</keyword>
<protein>
    <submittedName>
        <fullName evidence="8">2Fe-2S iron-sulfur cluster-binding protein</fullName>
    </submittedName>
</protein>
<dbReference type="InterPro" id="IPR012675">
    <property type="entry name" value="Beta-grasp_dom_sf"/>
</dbReference>
<keyword evidence="4" id="KW-0408">Iron</keyword>
<dbReference type="InterPro" id="IPR001055">
    <property type="entry name" value="Adrenodoxin-like"/>
</dbReference>
<accession>A0ABU4C4P0</accession>
<gene>
    <name evidence="8" type="ORF">R3Q16_33145</name>
</gene>
<evidence type="ECO:0000256" key="2">
    <source>
        <dbReference type="ARBA" id="ARBA00022714"/>
    </source>
</evidence>
<dbReference type="InterPro" id="IPR001041">
    <property type="entry name" value="2Fe-2S_ferredoxin-type"/>
</dbReference>
<dbReference type="Gene3D" id="3.10.20.30">
    <property type="match status" value="1"/>
</dbReference>
<comment type="cofactor">
    <cofactor evidence="6">
        <name>[2Fe-2S] cluster</name>
        <dbReference type="ChEBI" id="CHEBI:190135"/>
    </cofactor>
</comment>
<dbReference type="Proteomes" id="UP001185927">
    <property type="component" value="Unassembled WGS sequence"/>
</dbReference>
<comment type="similarity">
    <text evidence="1">Belongs to the adrenodoxin/putidaredoxin family.</text>
</comment>
<keyword evidence="5" id="KW-0411">Iron-sulfur</keyword>
<evidence type="ECO:0000313" key="9">
    <source>
        <dbReference type="Proteomes" id="UP001185927"/>
    </source>
</evidence>
<keyword evidence="3" id="KW-0479">Metal-binding</keyword>
<evidence type="ECO:0000256" key="1">
    <source>
        <dbReference type="ARBA" id="ARBA00010914"/>
    </source>
</evidence>
<dbReference type="InterPro" id="IPR036010">
    <property type="entry name" value="2Fe-2S_ferredoxin-like_sf"/>
</dbReference>
<evidence type="ECO:0000256" key="5">
    <source>
        <dbReference type="ARBA" id="ARBA00023014"/>
    </source>
</evidence>
<organism evidence="8 9">
    <name type="scientific">Rhodococcus globerulus</name>
    <dbReference type="NCBI Taxonomy" id="33008"/>
    <lineage>
        <taxon>Bacteria</taxon>
        <taxon>Bacillati</taxon>
        <taxon>Actinomycetota</taxon>
        <taxon>Actinomycetes</taxon>
        <taxon>Mycobacteriales</taxon>
        <taxon>Nocardiaceae</taxon>
        <taxon>Rhodococcus</taxon>
    </lineage>
</organism>
<dbReference type="EMBL" id="JAWLKB010000047">
    <property type="protein sequence ID" value="MDV6271457.1"/>
    <property type="molecule type" value="Genomic_DNA"/>
</dbReference>
<evidence type="ECO:0000256" key="4">
    <source>
        <dbReference type="ARBA" id="ARBA00023004"/>
    </source>
</evidence>
<proteinExistence type="inferred from homology"/>
<evidence type="ECO:0000256" key="6">
    <source>
        <dbReference type="ARBA" id="ARBA00034078"/>
    </source>
</evidence>
<name>A0ABU4C4P0_RHOGO</name>
<dbReference type="PROSITE" id="PS51085">
    <property type="entry name" value="2FE2S_FER_2"/>
    <property type="match status" value="1"/>
</dbReference>
<dbReference type="RefSeq" id="WP_317545914.1">
    <property type="nucleotide sequence ID" value="NZ_JAWLKB010000047.1"/>
</dbReference>
<sequence length="108" mass="11545">MSKITYVQPDGSLETCDVSPGKSLMLAAQSKGISGILGECGGQAMCATCHVYVDESFLDKLPAPSEEEDAMLEEAASDRRPNSRLSCQIDASDELDGLVVHVPAEQLW</sequence>
<dbReference type="SUPFAM" id="SSF54292">
    <property type="entry name" value="2Fe-2S ferredoxin-like"/>
    <property type="match status" value="1"/>
</dbReference>
<keyword evidence="2" id="KW-0001">2Fe-2S</keyword>
<feature type="domain" description="2Fe-2S ferredoxin-type" evidence="7">
    <location>
        <begin position="2"/>
        <end position="106"/>
    </location>
</feature>